<evidence type="ECO:0000256" key="1">
    <source>
        <dbReference type="ARBA" id="ARBA00005953"/>
    </source>
</evidence>
<protein>
    <submittedName>
        <fullName evidence="3">Thioesterase</fullName>
    </submittedName>
</protein>
<accession>A0A401UCW3</accession>
<keyword evidence="4" id="KW-1185">Reference proteome</keyword>
<keyword evidence="2" id="KW-0378">Hydrolase</keyword>
<dbReference type="EMBL" id="BHXQ01000005">
    <property type="protein sequence ID" value="GCC52702.1"/>
    <property type="molecule type" value="Genomic_DNA"/>
</dbReference>
<sequence length="146" mass="16416">MARLELTLPNQFIYTTELIVRVNDLNYGAHVGNDNMLVLMQQARINFYRENGFKDEVSFEGTVGQVISDTLVIYKAEAFLGDVLLIHLAIADVNKYGFDMLYQVINKVNGKEVARGKTGIVCFDYSKRKVAPIPARLLSLITAKID</sequence>
<dbReference type="PANTHER" id="PTHR31793">
    <property type="entry name" value="4-HYDROXYBENZOYL-COA THIOESTERASE FAMILY MEMBER"/>
    <property type="match status" value="1"/>
</dbReference>
<comment type="caution">
    <text evidence="3">The sequence shown here is derived from an EMBL/GenBank/DDBJ whole genome shotgun (WGS) entry which is preliminary data.</text>
</comment>
<reference evidence="3 4" key="1">
    <citation type="submission" date="2018-11" db="EMBL/GenBank/DDBJ databases">
        <title>Chryseotalea sanarue gen. nov., sp., nov., a member of the family Cytophagaceae, isolated from a brackish lake in Hamamatsu Japan.</title>
        <authorList>
            <person name="Maejima Y."/>
            <person name="Iino T."/>
            <person name="Muraguchi Y."/>
            <person name="Fukuda K."/>
            <person name="Ohkuma M."/>
            <person name="Moriuchi R."/>
            <person name="Dohra H."/>
            <person name="Kimbara K."/>
            <person name="Shintani M."/>
        </authorList>
    </citation>
    <scope>NUCLEOTIDE SEQUENCE [LARGE SCALE GENOMIC DNA]</scope>
    <source>
        <strain evidence="3 4">Ys</strain>
    </source>
</reference>
<dbReference type="AlphaFoldDB" id="A0A401UCW3"/>
<dbReference type="Proteomes" id="UP000288227">
    <property type="component" value="Unassembled WGS sequence"/>
</dbReference>
<proteinExistence type="inferred from homology"/>
<dbReference type="InterPro" id="IPR029069">
    <property type="entry name" value="HotDog_dom_sf"/>
</dbReference>
<evidence type="ECO:0000313" key="4">
    <source>
        <dbReference type="Proteomes" id="UP000288227"/>
    </source>
</evidence>
<gene>
    <name evidence="3" type="ORF">SanaruYs_29400</name>
</gene>
<dbReference type="SUPFAM" id="SSF54637">
    <property type="entry name" value="Thioesterase/thiol ester dehydrase-isomerase"/>
    <property type="match status" value="1"/>
</dbReference>
<evidence type="ECO:0000313" key="3">
    <source>
        <dbReference type="EMBL" id="GCC52702.1"/>
    </source>
</evidence>
<dbReference type="Pfam" id="PF13279">
    <property type="entry name" value="4HBT_2"/>
    <property type="match status" value="1"/>
</dbReference>
<dbReference type="Gene3D" id="3.10.129.10">
    <property type="entry name" value="Hotdog Thioesterase"/>
    <property type="match status" value="1"/>
</dbReference>
<dbReference type="RefSeq" id="WP_127123354.1">
    <property type="nucleotide sequence ID" value="NZ_BHXQ01000005.1"/>
</dbReference>
<dbReference type="GO" id="GO:0047617">
    <property type="term" value="F:fatty acyl-CoA hydrolase activity"/>
    <property type="evidence" value="ECO:0007669"/>
    <property type="project" value="TreeGrafter"/>
</dbReference>
<evidence type="ECO:0000256" key="2">
    <source>
        <dbReference type="ARBA" id="ARBA00022801"/>
    </source>
</evidence>
<dbReference type="PANTHER" id="PTHR31793:SF27">
    <property type="entry name" value="NOVEL THIOESTERASE SUPERFAMILY DOMAIN AND SAPOSIN A-TYPE DOMAIN CONTAINING PROTEIN (0610012H03RIK)"/>
    <property type="match status" value="1"/>
</dbReference>
<organism evidence="3 4">
    <name type="scientific">Chryseotalea sanaruensis</name>
    <dbReference type="NCBI Taxonomy" id="2482724"/>
    <lineage>
        <taxon>Bacteria</taxon>
        <taxon>Pseudomonadati</taxon>
        <taxon>Bacteroidota</taxon>
        <taxon>Cytophagia</taxon>
        <taxon>Cytophagales</taxon>
        <taxon>Chryseotaleaceae</taxon>
        <taxon>Chryseotalea</taxon>
    </lineage>
</organism>
<dbReference type="InterPro" id="IPR050563">
    <property type="entry name" value="4-hydroxybenzoyl-CoA_TE"/>
</dbReference>
<dbReference type="CDD" id="cd00586">
    <property type="entry name" value="4HBT"/>
    <property type="match status" value="1"/>
</dbReference>
<name>A0A401UCW3_9BACT</name>
<comment type="similarity">
    <text evidence="1">Belongs to the 4-hydroxybenzoyl-CoA thioesterase family.</text>
</comment>
<dbReference type="OrthoDB" id="333038at2"/>